<dbReference type="GO" id="GO:0001671">
    <property type="term" value="F:ATPase activator activity"/>
    <property type="evidence" value="ECO:0007669"/>
    <property type="project" value="InterPro"/>
</dbReference>
<gene>
    <name evidence="4 6" type="primary">hscB</name>
    <name evidence="6" type="ORF">GCM10009332_11530</name>
</gene>
<proteinExistence type="inferred from homology"/>
<dbReference type="GO" id="GO:0006457">
    <property type="term" value="P:protein folding"/>
    <property type="evidence" value="ECO:0007669"/>
    <property type="project" value="UniProtKB-UniRule"/>
</dbReference>
<evidence type="ECO:0000256" key="3">
    <source>
        <dbReference type="ARBA" id="ARBA00025596"/>
    </source>
</evidence>
<dbReference type="EMBL" id="BMPZ01000002">
    <property type="protein sequence ID" value="GGI75784.1"/>
    <property type="molecule type" value="Genomic_DNA"/>
</dbReference>
<evidence type="ECO:0000256" key="4">
    <source>
        <dbReference type="HAMAP-Rule" id="MF_00682"/>
    </source>
</evidence>
<dbReference type="Gene3D" id="1.10.287.110">
    <property type="entry name" value="DnaJ domain"/>
    <property type="match status" value="1"/>
</dbReference>
<dbReference type="SMART" id="SM00271">
    <property type="entry name" value="DnaJ"/>
    <property type="match status" value="1"/>
</dbReference>
<dbReference type="GO" id="GO:0051259">
    <property type="term" value="P:protein complex oligomerization"/>
    <property type="evidence" value="ECO:0007669"/>
    <property type="project" value="InterPro"/>
</dbReference>
<reference evidence="6" key="1">
    <citation type="journal article" date="2014" name="Int. J. Syst. Evol. Microbiol.">
        <title>Complete genome sequence of Corynebacterium casei LMG S-19264T (=DSM 44701T), isolated from a smear-ripened cheese.</title>
        <authorList>
            <consortium name="US DOE Joint Genome Institute (JGI-PGF)"/>
            <person name="Walter F."/>
            <person name="Albersmeier A."/>
            <person name="Kalinowski J."/>
            <person name="Ruckert C."/>
        </authorList>
    </citation>
    <scope>NUCLEOTIDE SEQUENCE</scope>
    <source>
        <strain evidence="6">JCM 30804</strain>
    </source>
</reference>
<dbReference type="PANTHER" id="PTHR14021:SF15">
    <property type="entry name" value="IRON-SULFUR CLUSTER CO-CHAPERONE PROTEIN HSCB"/>
    <property type="match status" value="1"/>
</dbReference>
<evidence type="ECO:0000256" key="2">
    <source>
        <dbReference type="ARBA" id="ARBA00023186"/>
    </source>
</evidence>
<dbReference type="GO" id="GO:0051087">
    <property type="term" value="F:protein-folding chaperone binding"/>
    <property type="evidence" value="ECO:0007669"/>
    <property type="project" value="InterPro"/>
</dbReference>
<dbReference type="GO" id="GO:1990230">
    <property type="term" value="C:iron-sulfur cluster transfer complex"/>
    <property type="evidence" value="ECO:0007669"/>
    <property type="project" value="TreeGrafter"/>
</dbReference>
<dbReference type="HAMAP" id="MF_00682">
    <property type="entry name" value="HscB"/>
    <property type="match status" value="1"/>
</dbReference>
<dbReference type="CDD" id="cd06257">
    <property type="entry name" value="DnaJ"/>
    <property type="match status" value="1"/>
</dbReference>
<feature type="domain" description="J" evidence="5">
    <location>
        <begin position="2"/>
        <end position="74"/>
    </location>
</feature>
<keyword evidence="7" id="KW-1185">Reference proteome</keyword>
<comment type="subunit">
    <text evidence="4">Interacts with HscA and stimulates its ATPase activity.</text>
</comment>
<dbReference type="Proteomes" id="UP000613743">
    <property type="component" value="Unassembled WGS sequence"/>
</dbReference>
<dbReference type="RefSeq" id="WP_188918767.1">
    <property type="nucleotide sequence ID" value="NZ_BMPZ01000002.1"/>
</dbReference>
<dbReference type="InterPro" id="IPR004640">
    <property type="entry name" value="HscB"/>
</dbReference>
<keyword evidence="2 4" id="KW-0143">Chaperone</keyword>
<comment type="similarity">
    <text evidence="1 4">Belongs to the HscB family.</text>
</comment>
<name>A0A917JLX7_9GAMM</name>
<organism evidence="6 7">
    <name type="scientific">Shewanella gelidii</name>
    <dbReference type="NCBI Taxonomy" id="1642821"/>
    <lineage>
        <taxon>Bacteria</taxon>
        <taxon>Pseudomonadati</taxon>
        <taxon>Pseudomonadota</taxon>
        <taxon>Gammaproteobacteria</taxon>
        <taxon>Alteromonadales</taxon>
        <taxon>Shewanellaceae</taxon>
        <taxon>Shewanella</taxon>
    </lineage>
</organism>
<dbReference type="PANTHER" id="PTHR14021">
    <property type="entry name" value="IRON-SULFUR CLUSTER CO-CHAPERONE PROTEIN HSCB"/>
    <property type="match status" value="1"/>
</dbReference>
<evidence type="ECO:0000259" key="5">
    <source>
        <dbReference type="PROSITE" id="PS50076"/>
    </source>
</evidence>
<dbReference type="Gene3D" id="1.20.1280.20">
    <property type="entry name" value="HscB, C-terminal domain"/>
    <property type="match status" value="1"/>
</dbReference>
<dbReference type="AlphaFoldDB" id="A0A917JLX7"/>
<reference evidence="6" key="2">
    <citation type="submission" date="2020-09" db="EMBL/GenBank/DDBJ databases">
        <authorList>
            <person name="Sun Q."/>
            <person name="Ohkuma M."/>
        </authorList>
    </citation>
    <scope>NUCLEOTIDE SEQUENCE</scope>
    <source>
        <strain evidence="6">JCM 30804</strain>
    </source>
</reference>
<protein>
    <recommendedName>
        <fullName evidence="4">Co-chaperone protein HscB homolog</fullName>
    </recommendedName>
</protein>
<dbReference type="InterPro" id="IPR001623">
    <property type="entry name" value="DnaJ_domain"/>
</dbReference>
<dbReference type="NCBIfam" id="NF003449">
    <property type="entry name" value="PRK05014.1"/>
    <property type="match status" value="1"/>
</dbReference>
<dbReference type="GO" id="GO:0044571">
    <property type="term" value="P:[2Fe-2S] cluster assembly"/>
    <property type="evidence" value="ECO:0007669"/>
    <property type="project" value="InterPro"/>
</dbReference>
<sequence length="174" mass="20559">MNYFELFNFTASFDLDTATLAERYRELQRAVHPDNFANDTEQQKLLSIHRAAQINDGFQTLKNPIRRAEHMLSLRNIDISHETKTLKDGQFLMQQMEWREALEDINHAEDPDEMIDELYRSFSNYENEMTKRLIALLNSEQENDWLLAADQVRKLKFMAKLKDELAKIEDAQFG</sequence>
<dbReference type="SUPFAM" id="SSF46565">
    <property type="entry name" value="Chaperone J-domain"/>
    <property type="match status" value="1"/>
</dbReference>
<evidence type="ECO:0000313" key="7">
    <source>
        <dbReference type="Proteomes" id="UP000613743"/>
    </source>
</evidence>
<evidence type="ECO:0000256" key="1">
    <source>
        <dbReference type="ARBA" id="ARBA00010476"/>
    </source>
</evidence>
<dbReference type="InterPro" id="IPR036869">
    <property type="entry name" value="J_dom_sf"/>
</dbReference>
<dbReference type="InterPro" id="IPR036386">
    <property type="entry name" value="HscB_C_sf"/>
</dbReference>
<accession>A0A917JLX7</accession>
<dbReference type="NCBIfam" id="TIGR00714">
    <property type="entry name" value="hscB"/>
    <property type="match status" value="1"/>
</dbReference>
<comment type="caution">
    <text evidence="6">The sequence shown here is derived from an EMBL/GenBank/DDBJ whole genome shotgun (WGS) entry which is preliminary data.</text>
</comment>
<dbReference type="InterPro" id="IPR009073">
    <property type="entry name" value="HscB_oligo_C"/>
</dbReference>
<dbReference type="SUPFAM" id="SSF47144">
    <property type="entry name" value="HSC20 (HSCB), C-terminal oligomerisation domain"/>
    <property type="match status" value="1"/>
</dbReference>
<dbReference type="Pfam" id="PF07743">
    <property type="entry name" value="HSCB_C"/>
    <property type="match status" value="1"/>
</dbReference>
<dbReference type="PROSITE" id="PS50076">
    <property type="entry name" value="DNAJ_2"/>
    <property type="match status" value="1"/>
</dbReference>
<comment type="function">
    <text evidence="3 4">Co-chaperone involved in the maturation of iron-sulfur cluster-containing proteins. Seems to help targeting proteins to be folded toward HscA.</text>
</comment>
<evidence type="ECO:0000313" key="6">
    <source>
        <dbReference type="EMBL" id="GGI75784.1"/>
    </source>
</evidence>